<proteinExistence type="predicted"/>
<dbReference type="PANTHER" id="PTHR31511:SF12">
    <property type="entry name" value="RHO TERMINATION FACTOR N-TERMINAL DOMAIN-CONTAINING PROTEIN"/>
    <property type="match status" value="1"/>
</dbReference>
<gene>
    <name evidence="1" type="ORF">PACLA_8A015308</name>
</gene>
<sequence length="383" mass="45582">MSRYSSKDNLPFLRRMHDVFLDNERRSRKESEVREKRVSQETREGGKSWEKSIRKEEARRRGIINRERAAEKRRVREEKKQAGREKIRLRDLNETVVQRERRLRRNERERTRRRKKREAEARYLELTPFREDSAIRGMVERYRIEPTTAFDVLTFLELARPRVRGLLDGLRGNMSSNIRLELICLMGKELEDGREELKEASFITGNYKLHGVDALTDEIWEQMKEKILIEFSRYQKGGSNYVLKRVQRLYIHVGKFIPFRGKGCSDPLPDFIRKKHALINMKNTDDECFKWAVTRALYPVKINSERISKKLRKQAQNLNWKNVEFPTPVKGRSIISFEQNNGVNINVFSWDETDGFHPVRISRSYSSGGATVIRLFILFYLFY</sequence>
<name>A0A7D9EH10_PARCT</name>
<dbReference type="Proteomes" id="UP001152795">
    <property type="component" value="Unassembled WGS sequence"/>
</dbReference>
<organism evidence="1 2">
    <name type="scientific">Paramuricea clavata</name>
    <name type="common">Red gorgonian</name>
    <name type="synonym">Violescent sea-whip</name>
    <dbReference type="NCBI Taxonomy" id="317549"/>
    <lineage>
        <taxon>Eukaryota</taxon>
        <taxon>Metazoa</taxon>
        <taxon>Cnidaria</taxon>
        <taxon>Anthozoa</taxon>
        <taxon>Octocorallia</taxon>
        <taxon>Malacalcyonacea</taxon>
        <taxon>Plexauridae</taxon>
        <taxon>Paramuricea</taxon>
    </lineage>
</organism>
<comment type="caution">
    <text evidence="1">The sequence shown here is derived from an EMBL/GenBank/DDBJ whole genome shotgun (WGS) entry which is preliminary data.</text>
</comment>
<evidence type="ECO:0000313" key="2">
    <source>
        <dbReference type="Proteomes" id="UP001152795"/>
    </source>
</evidence>
<protein>
    <submittedName>
        <fullName evidence="1">Uncharacterized protein</fullName>
    </submittedName>
</protein>
<dbReference type="OrthoDB" id="2419425at2759"/>
<reference evidence="1" key="1">
    <citation type="submission" date="2020-04" db="EMBL/GenBank/DDBJ databases">
        <authorList>
            <person name="Alioto T."/>
            <person name="Alioto T."/>
            <person name="Gomez Garrido J."/>
        </authorList>
    </citation>
    <scope>NUCLEOTIDE SEQUENCE</scope>
    <source>
        <strain evidence="1">A484AB</strain>
    </source>
</reference>
<evidence type="ECO:0000313" key="1">
    <source>
        <dbReference type="EMBL" id="CAB4008991.1"/>
    </source>
</evidence>
<keyword evidence="2" id="KW-1185">Reference proteome</keyword>
<dbReference type="AlphaFoldDB" id="A0A7D9EH10"/>
<accession>A0A7D9EH10</accession>
<dbReference type="PANTHER" id="PTHR31511">
    <property type="entry name" value="PROTEIN CBG23764"/>
    <property type="match status" value="1"/>
</dbReference>
<dbReference type="EMBL" id="CACRXK020006293">
    <property type="protein sequence ID" value="CAB4008991.1"/>
    <property type="molecule type" value="Genomic_DNA"/>
</dbReference>